<feature type="non-terminal residue" evidence="2">
    <location>
        <position position="82"/>
    </location>
</feature>
<keyword evidence="3" id="KW-1185">Reference proteome</keyword>
<evidence type="ECO:0000313" key="3">
    <source>
        <dbReference type="Proteomes" id="UP000054359"/>
    </source>
</evidence>
<evidence type="ECO:0000313" key="2">
    <source>
        <dbReference type="EMBL" id="KFM79375.1"/>
    </source>
</evidence>
<sequence length="82" mass="8395">MQCNSRVFFTIVLAIALLGNICLAMPGQGGGGGGMMGMGGGKGNKHGGGSRITEMLAAGLVAKMLSEMHGHKCHHHHGHHHG</sequence>
<dbReference type="Proteomes" id="UP000054359">
    <property type="component" value="Unassembled WGS sequence"/>
</dbReference>
<name>A0A087UPT6_STEMI</name>
<gene>
    <name evidence="2" type="ORF">X975_21636</name>
</gene>
<proteinExistence type="predicted"/>
<dbReference type="EMBL" id="KK120922">
    <property type="protein sequence ID" value="KFM79375.1"/>
    <property type="molecule type" value="Genomic_DNA"/>
</dbReference>
<accession>A0A087UPT6</accession>
<keyword evidence="1" id="KW-0732">Signal</keyword>
<feature type="signal peptide" evidence="1">
    <location>
        <begin position="1"/>
        <end position="24"/>
    </location>
</feature>
<feature type="chain" id="PRO_5001830705" evidence="1">
    <location>
        <begin position="25"/>
        <end position="82"/>
    </location>
</feature>
<reference evidence="2 3" key="1">
    <citation type="submission" date="2013-11" db="EMBL/GenBank/DDBJ databases">
        <title>Genome sequencing of Stegodyphus mimosarum.</title>
        <authorList>
            <person name="Bechsgaard J."/>
        </authorList>
    </citation>
    <scope>NUCLEOTIDE SEQUENCE [LARGE SCALE GENOMIC DNA]</scope>
</reference>
<evidence type="ECO:0000256" key="1">
    <source>
        <dbReference type="SAM" id="SignalP"/>
    </source>
</evidence>
<organism evidence="2 3">
    <name type="scientific">Stegodyphus mimosarum</name>
    <name type="common">African social velvet spider</name>
    <dbReference type="NCBI Taxonomy" id="407821"/>
    <lineage>
        <taxon>Eukaryota</taxon>
        <taxon>Metazoa</taxon>
        <taxon>Ecdysozoa</taxon>
        <taxon>Arthropoda</taxon>
        <taxon>Chelicerata</taxon>
        <taxon>Arachnida</taxon>
        <taxon>Araneae</taxon>
        <taxon>Araneomorphae</taxon>
        <taxon>Entelegynae</taxon>
        <taxon>Eresoidea</taxon>
        <taxon>Eresidae</taxon>
        <taxon>Stegodyphus</taxon>
    </lineage>
</organism>
<dbReference type="AlphaFoldDB" id="A0A087UPT6"/>
<protein>
    <submittedName>
        <fullName evidence="2">Uncharacterized protein</fullName>
    </submittedName>
</protein>